<evidence type="ECO:0000313" key="2">
    <source>
        <dbReference type="EMBL" id="MDN4121213.1"/>
    </source>
</evidence>
<dbReference type="Proteomes" id="UP001168613">
    <property type="component" value="Unassembled WGS sequence"/>
</dbReference>
<organism evidence="2 3">
    <name type="scientific">Alcaligenes endophyticus</name>
    <dbReference type="NCBI Taxonomy" id="1929088"/>
    <lineage>
        <taxon>Bacteria</taxon>
        <taxon>Pseudomonadati</taxon>
        <taxon>Pseudomonadota</taxon>
        <taxon>Betaproteobacteria</taxon>
        <taxon>Burkholderiales</taxon>
        <taxon>Alcaligenaceae</taxon>
        <taxon>Alcaligenes</taxon>
    </lineage>
</organism>
<feature type="transmembrane region" description="Helical" evidence="1">
    <location>
        <begin position="15"/>
        <end position="36"/>
    </location>
</feature>
<feature type="transmembrane region" description="Helical" evidence="1">
    <location>
        <begin position="48"/>
        <end position="69"/>
    </location>
</feature>
<dbReference type="RefSeq" id="WP_266124837.1">
    <property type="nucleotide sequence ID" value="NZ_JAJHNU010000001.1"/>
</dbReference>
<proteinExistence type="predicted"/>
<evidence type="ECO:0008006" key="4">
    <source>
        <dbReference type="Google" id="ProtNLM"/>
    </source>
</evidence>
<protein>
    <recommendedName>
        <fullName evidence="4">DUF4760 domain-containing protein</fullName>
    </recommendedName>
</protein>
<sequence>MKIKWKEDHSAKTQWFWWVIIGCVAGVLITLVVQGIYTSWAMFDKAPWWDVVTAFSTFGAVAVALWTLTKDARSRSEERRKSQGIYRWLFMAESVQAYLAIGELMEILERYTELKLESKSTPEDRLRALSIVEGLYVPNLDKHINALVYFKSKSAESLALLAAGLPRIRADVYTIFGDEKKEVNKGKLSIEVLDRIESLLQYMANLDWEVRPATS</sequence>
<dbReference type="PROSITE" id="PS51257">
    <property type="entry name" value="PROKAR_LIPOPROTEIN"/>
    <property type="match status" value="1"/>
</dbReference>
<keyword evidence="3" id="KW-1185">Reference proteome</keyword>
<evidence type="ECO:0000256" key="1">
    <source>
        <dbReference type="SAM" id="Phobius"/>
    </source>
</evidence>
<dbReference type="EMBL" id="JAJHNU010000001">
    <property type="protein sequence ID" value="MDN4121213.1"/>
    <property type="molecule type" value="Genomic_DNA"/>
</dbReference>
<reference evidence="2" key="1">
    <citation type="submission" date="2021-11" db="EMBL/GenBank/DDBJ databases">
        <title>Draft genome sequence of Alcaligenes endophyticus type strain CCUG 75668T.</title>
        <authorList>
            <person name="Salva-Serra F."/>
            <person name="Duran R.E."/>
            <person name="Seeger M."/>
            <person name="Moore E.R.B."/>
            <person name="Jaen-Luchoro D."/>
        </authorList>
    </citation>
    <scope>NUCLEOTIDE SEQUENCE</scope>
    <source>
        <strain evidence="2">CCUG 75668</strain>
    </source>
</reference>
<keyword evidence="1" id="KW-0812">Transmembrane</keyword>
<accession>A0ABT8EIU1</accession>
<gene>
    <name evidence="2" type="ORF">LMS43_07935</name>
</gene>
<comment type="caution">
    <text evidence="2">The sequence shown here is derived from an EMBL/GenBank/DDBJ whole genome shotgun (WGS) entry which is preliminary data.</text>
</comment>
<name>A0ABT8EIU1_9BURK</name>
<keyword evidence="1" id="KW-0472">Membrane</keyword>
<keyword evidence="1" id="KW-1133">Transmembrane helix</keyword>
<evidence type="ECO:0000313" key="3">
    <source>
        <dbReference type="Proteomes" id="UP001168613"/>
    </source>
</evidence>